<dbReference type="InterPro" id="IPR036761">
    <property type="entry name" value="TTHA0802/YceI-like_sf"/>
</dbReference>
<name>A0A521DYD4_9SPHI</name>
<dbReference type="InterPro" id="IPR007372">
    <property type="entry name" value="Lipid/polyisoprenoid-bd_YceI"/>
</dbReference>
<dbReference type="PANTHER" id="PTHR34406:SF1">
    <property type="entry name" value="PROTEIN YCEI"/>
    <property type="match status" value="1"/>
</dbReference>
<dbReference type="SMART" id="SM00867">
    <property type="entry name" value="YceI"/>
    <property type="match status" value="1"/>
</dbReference>
<reference evidence="2 3" key="1">
    <citation type="submission" date="2017-05" db="EMBL/GenBank/DDBJ databases">
        <authorList>
            <person name="Varghese N."/>
            <person name="Submissions S."/>
        </authorList>
    </citation>
    <scope>NUCLEOTIDE SEQUENCE [LARGE SCALE GENOMIC DNA]</scope>
    <source>
        <strain evidence="2 3">DSM 21342</strain>
    </source>
</reference>
<protein>
    <submittedName>
        <fullName evidence="2">YceI-like domain-containing protein</fullName>
    </submittedName>
</protein>
<accession>A0A521DYD4</accession>
<sequence length="190" mass="20358">MKYSKIPPLALVFLLLNALVAFGQKAYILKSHKMSVTGTSTMHDWTETVKKVDWSGNITTEGTGVKAISDVVVKIAVKDLKSEKGGTMDNKTYEAFKSDKFPTITFKLTSATVSGAVVKANGTLTMAGVSKPIALNVTSKVLADGSVQLSGSQAINMKEFNMAPPKAVMGTIKVGEKVTFHYELIVLPKT</sequence>
<keyword evidence="3" id="KW-1185">Reference proteome</keyword>
<dbReference type="OrthoDB" id="9794147at2"/>
<dbReference type="Gene3D" id="2.40.128.110">
    <property type="entry name" value="Lipid/polyisoprenoid-binding, YceI-like"/>
    <property type="match status" value="1"/>
</dbReference>
<feature type="domain" description="Lipid/polyisoprenoid-binding YceI-like" evidence="1">
    <location>
        <begin position="26"/>
        <end position="187"/>
    </location>
</feature>
<dbReference type="PANTHER" id="PTHR34406">
    <property type="entry name" value="PROTEIN YCEI"/>
    <property type="match status" value="1"/>
</dbReference>
<proteinExistence type="predicted"/>
<dbReference type="AlphaFoldDB" id="A0A521DYD4"/>
<dbReference type="Proteomes" id="UP000315971">
    <property type="component" value="Unassembled WGS sequence"/>
</dbReference>
<dbReference type="EMBL" id="FXSZ01000009">
    <property type="protein sequence ID" value="SMO76618.1"/>
    <property type="molecule type" value="Genomic_DNA"/>
</dbReference>
<dbReference type="RefSeq" id="WP_142604461.1">
    <property type="nucleotide sequence ID" value="NZ_FXSZ01000009.1"/>
</dbReference>
<dbReference type="SUPFAM" id="SSF101874">
    <property type="entry name" value="YceI-like"/>
    <property type="match status" value="1"/>
</dbReference>
<gene>
    <name evidence="2" type="ORF">SAMN06265350_10960</name>
</gene>
<evidence type="ECO:0000259" key="1">
    <source>
        <dbReference type="SMART" id="SM00867"/>
    </source>
</evidence>
<organism evidence="2 3">
    <name type="scientific">Solitalea koreensis</name>
    <dbReference type="NCBI Taxonomy" id="543615"/>
    <lineage>
        <taxon>Bacteria</taxon>
        <taxon>Pseudomonadati</taxon>
        <taxon>Bacteroidota</taxon>
        <taxon>Sphingobacteriia</taxon>
        <taxon>Sphingobacteriales</taxon>
        <taxon>Sphingobacteriaceae</taxon>
        <taxon>Solitalea</taxon>
    </lineage>
</organism>
<dbReference type="Pfam" id="PF04264">
    <property type="entry name" value="YceI"/>
    <property type="match status" value="1"/>
</dbReference>
<evidence type="ECO:0000313" key="3">
    <source>
        <dbReference type="Proteomes" id="UP000315971"/>
    </source>
</evidence>
<evidence type="ECO:0000313" key="2">
    <source>
        <dbReference type="EMBL" id="SMO76618.1"/>
    </source>
</evidence>